<dbReference type="AlphaFoldDB" id="A0AAD5MQH0"/>
<reference evidence="1" key="1">
    <citation type="submission" date="2021-06" db="EMBL/GenBank/DDBJ databases">
        <title>Parelaphostrongylus tenuis whole genome reference sequence.</title>
        <authorList>
            <person name="Garwood T.J."/>
            <person name="Larsen P.A."/>
            <person name="Fountain-Jones N.M."/>
            <person name="Garbe J.R."/>
            <person name="Macchietto M.G."/>
            <person name="Kania S.A."/>
            <person name="Gerhold R.W."/>
            <person name="Richards J.E."/>
            <person name="Wolf T.M."/>
        </authorList>
    </citation>
    <scope>NUCLEOTIDE SEQUENCE</scope>
    <source>
        <strain evidence="1">MNPRO001-30</strain>
        <tissue evidence="1">Meninges</tissue>
    </source>
</reference>
<dbReference type="EMBL" id="JAHQIW010004567">
    <property type="protein sequence ID" value="KAJ1362925.1"/>
    <property type="molecule type" value="Genomic_DNA"/>
</dbReference>
<accession>A0AAD5MQH0</accession>
<gene>
    <name evidence="1" type="ORF">KIN20_022651</name>
</gene>
<evidence type="ECO:0000313" key="2">
    <source>
        <dbReference type="Proteomes" id="UP001196413"/>
    </source>
</evidence>
<proteinExistence type="predicted"/>
<keyword evidence="2" id="KW-1185">Reference proteome</keyword>
<comment type="caution">
    <text evidence="1">The sequence shown here is derived from an EMBL/GenBank/DDBJ whole genome shotgun (WGS) entry which is preliminary data.</text>
</comment>
<name>A0AAD5MQH0_PARTN</name>
<evidence type="ECO:0000313" key="1">
    <source>
        <dbReference type="EMBL" id="KAJ1362925.1"/>
    </source>
</evidence>
<protein>
    <submittedName>
        <fullName evidence="1">Uncharacterized protein</fullName>
    </submittedName>
</protein>
<dbReference type="Proteomes" id="UP001196413">
    <property type="component" value="Unassembled WGS sequence"/>
</dbReference>
<sequence length="207" mass="23775">MPLSFAFSSLDLHFWRKSSTRKANCEVGAEHRVGSTSEPNRIAVHHNIYSPSASYSTIVIPIQREHKVVSVQRESYCGDHGLMGSCDPCGPRRTDEVHGRCRRGSQENHHCDDRPVQRVITIERRENVPRSNQTRKFSASDIIDGYKHPSGSTVERRLHYRYHSRTCLDTQEVEKKEQLEQWLLQQPLSTRKLDQSDRQIAMLGGPV</sequence>
<organism evidence="1 2">
    <name type="scientific">Parelaphostrongylus tenuis</name>
    <name type="common">Meningeal worm</name>
    <dbReference type="NCBI Taxonomy" id="148309"/>
    <lineage>
        <taxon>Eukaryota</taxon>
        <taxon>Metazoa</taxon>
        <taxon>Ecdysozoa</taxon>
        <taxon>Nematoda</taxon>
        <taxon>Chromadorea</taxon>
        <taxon>Rhabditida</taxon>
        <taxon>Rhabditina</taxon>
        <taxon>Rhabditomorpha</taxon>
        <taxon>Strongyloidea</taxon>
        <taxon>Metastrongylidae</taxon>
        <taxon>Parelaphostrongylus</taxon>
    </lineage>
</organism>